<reference evidence="1 2" key="1">
    <citation type="journal article" date="2012" name="Genome Biol.">
        <title>Genome and low-iron response of an oceanic diatom adapted to chronic iron limitation.</title>
        <authorList>
            <person name="Lommer M."/>
            <person name="Specht M."/>
            <person name="Roy A.S."/>
            <person name="Kraemer L."/>
            <person name="Andreson R."/>
            <person name="Gutowska M.A."/>
            <person name="Wolf J."/>
            <person name="Bergner S.V."/>
            <person name="Schilhabel M.B."/>
            <person name="Klostermeier U.C."/>
            <person name="Beiko R.G."/>
            <person name="Rosenstiel P."/>
            <person name="Hippler M."/>
            <person name="Laroche J."/>
        </authorList>
    </citation>
    <scope>NUCLEOTIDE SEQUENCE [LARGE SCALE GENOMIC DNA]</scope>
    <source>
        <strain evidence="1 2">CCMP1005</strain>
    </source>
</reference>
<evidence type="ECO:0000313" key="1">
    <source>
        <dbReference type="EMBL" id="EJK49702.1"/>
    </source>
</evidence>
<sequence length="84" mass="9730">NFGHEHLGGGCADVDLASRGRDGRDFKRMFRVVASRWRFRFGRWIDDRVLESMRHGFYCLVFGAPYGAVVDYRCVLACLKAERK</sequence>
<comment type="caution">
    <text evidence="1">The sequence shown here is derived from an EMBL/GenBank/DDBJ whole genome shotgun (WGS) entry which is preliminary data.</text>
</comment>
<organism evidence="1 2">
    <name type="scientific">Thalassiosira oceanica</name>
    <name type="common">Marine diatom</name>
    <dbReference type="NCBI Taxonomy" id="159749"/>
    <lineage>
        <taxon>Eukaryota</taxon>
        <taxon>Sar</taxon>
        <taxon>Stramenopiles</taxon>
        <taxon>Ochrophyta</taxon>
        <taxon>Bacillariophyta</taxon>
        <taxon>Coscinodiscophyceae</taxon>
        <taxon>Thalassiosirophycidae</taxon>
        <taxon>Thalassiosirales</taxon>
        <taxon>Thalassiosiraceae</taxon>
        <taxon>Thalassiosira</taxon>
    </lineage>
</organism>
<dbReference type="AlphaFoldDB" id="K0RSW1"/>
<dbReference type="Proteomes" id="UP000266841">
    <property type="component" value="Unassembled WGS sequence"/>
</dbReference>
<gene>
    <name evidence="1" type="ORF">THAOC_31389</name>
</gene>
<keyword evidence="2" id="KW-1185">Reference proteome</keyword>
<proteinExistence type="predicted"/>
<feature type="non-terminal residue" evidence="1">
    <location>
        <position position="1"/>
    </location>
</feature>
<evidence type="ECO:0000313" key="2">
    <source>
        <dbReference type="Proteomes" id="UP000266841"/>
    </source>
</evidence>
<protein>
    <submittedName>
        <fullName evidence="1">Uncharacterized protein</fullName>
    </submittedName>
</protein>
<accession>K0RSW1</accession>
<dbReference type="EMBL" id="AGNL01044511">
    <property type="protein sequence ID" value="EJK49702.1"/>
    <property type="molecule type" value="Genomic_DNA"/>
</dbReference>
<name>K0RSW1_THAOC</name>